<dbReference type="InterPro" id="IPR006568">
    <property type="entry name" value="PSP_pro-rich"/>
</dbReference>
<keyword evidence="2" id="KW-0472">Membrane</keyword>
<evidence type="ECO:0000256" key="2">
    <source>
        <dbReference type="SAM" id="Phobius"/>
    </source>
</evidence>
<feature type="compositionally biased region" description="Basic and acidic residues" evidence="1">
    <location>
        <begin position="607"/>
        <end position="622"/>
    </location>
</feature>
<feature type="region of interest" description="Disordered" evidence="1">
    <location>
        <begin position="465"/>
        <end position="516"/>
    </location>
</feature>
<dbReference type="Pfam" id="PF04037">
    <property type="entry name" value="DUF382"/>
    <property type="match status" value="1"/>
</dbReference>
<proteinExistence type="predicted"/>
<dbReference type="PANTHER" id="PTHR12785">
    <property type="entry name" value="SPLICING FACTOR 3B"/>
    <property type="match status" value="1"/>
</dbReference>
<dbReference type="OMA" id="MASTHTY"/>
<feature type="compositionally biased region" description="Low complexity" evidence="1">
    <location>
        <begin position="500"/>
        <end position="513"/>
    </location>
</feature>
<feature type="region of interest" description="Disordered" evidence="1">
    <location>
        <begin position="607"/>
        <end position="639"/>
    </location>
</feature>
<accession>A0A0V1DAX7</accession>
<evidence type="ECO:0000313" key="5">
    <source>
        <dbReference type="Proteomes" id="UP000054653"/>
    </source>
</evidence>
<dbReference type="InterPro" id="IPR007180">
    <property type="entry name" value="DUF382"/>
</dbReference>
<evidence type="ECO:0000256" key="1">
    <source>
        <dbReference type="SAM" id="MobiDB-lite"/>
    </source>
</evidence>
<dbReference type="OrthoDB" id="10260794at2759"/>
<dbReference type="Proteomes" id="UP000054653">
    <property type="component" value="Unassembled WGS sequence"/>
</dbReference>
<dbReference type="SMART" id="SM00581">
    <property type="entry name" value="PSP"/>
    <property type="match status" value="1"/>
</dbReference>
<keyword evidence="5" id="KW-1185">Reference proteome</keyword>
<keyword evidence="2" id="KW-0812">Transmembrane</keyword>
<feature type="compositionally biased region" description="Acidic residues" evidence="1">
    <location>
        <begin position="467"/>
        <end position="491"/>
    </location>
</feature>
<evidence type="ECO:0000259" key="3">
    <source>
        <dbReference type="SMART" id="SM00581"/>
    </source>
</evidence>
<evidence type="ECO:0000313" key="4">
    <source>
        <dbReference type="EMBL" id="KRY58809.1"/>
    </source>
</evidence>
<protein>
    <submittedName>
        <fullName evidence="4">Splicing factor 3B subunit 2</fullName>
    </submittedName>
</protein>
<keyword evidence="2" id="KW-1133">Transmembrane helix</keyword>
<comment type="caution">
    <text evidence="4">The sequence shown here is derived from an EMBL/GenBank/DDBJ whole genome shotgun (WGS) entry which is preliminary data.</text>
</comment>
<feature type="transmembrane region" description="Helical" evidence="2">
    <location>
        <begin position="21"/>
        <end position="40"/>
    </location>
</feature>
<dbReference type="InterPro" id="IPR052584">
    <property type="entry name" value="U2_snRNP_Complex_Component"/>
</dbReference>
<dbReference type="AlphaFoldDB" id="A0A0V1DAX7"/>
<dbReference type="Pfam" id="PF04046">
    <property type="entry name" value="PSP"/>
    <property type="match status" value="1"/>
</dbReference>
<feature type="domain" description="PSP proline-rich" evidence="3">
    <location>
        <begin position="357"/>
        <end position="415"/>
    </location>
</feature>
<dbReference type="EMBL" id="JYDI01000018">
    <property type="protein sequence ID" value="KRY58809.1"/>
    <property type="molecule type" value="Genomic_DNA"/>
</dbReference>
<dbReference type="STRING" id="45882.A0A0V1DAX7"/>
<feature type="compositionally biased region" description="Basic residues" evidence="1">
    <location>
        <begin position="70"/>
        <end position="96"/>
    </location>
</feature>
<reference evidence="4 5" key="1">
    <citation type="submission" date="2015-01" db="EMBL/GenBank/DDBJ databases">
        <title>Evolution of Trichinella species and genotypes.</title>
        <authorList>
            <person name="Korhonen P.K."/>
            <person name="Edoardo P."/>
            <person name="Giuseppe L.R."/>
            <person name="Gasser R.B."/>
        </authorList>
    </citation>
    <scope>NUCLEOTIDE SEQUENCE [LARGE SCALE GENOMIC DNA]</scope>
    <source>
        <strain evidence="4">ISS120</strain>
    </source>
</reference>
<gene>
    <name evidence="4" type="primary">SF3B2</name>
    <name evidence="4" type="ORF">T03_14367</name>
</gene>
<sequence length="655" mass="75121">MRANLEERYYASHLIKTFKDYKLYRTLLYVTITVVVSLQFSKAMADDVVEIVTEPVVNSLASGNGNDTKNKHRKVWSNRTQKRKEQKKRAKERRRNALQNQNAANEIERESDSGVEEALEDVEIEYVTEELDPKDPMYLYYLKVFEAYRLTAPEDRIKEEKDREEFEQWTRERLAPKAAIVERIVQDVEEAKQEKLREEAGKLKLSKKKLRLLNRPSIGQLKSSTSRPDVVEWHDVTAKDPKLLVHLKSIRNTVPVPRHWCFKRKYLAGKRGFEKPAFDLPDFIKKTGIMEMRQALQEKEDQKSMKSKMREKIRPKMGKIDIDYQKLHDAFFRWQIRPKMSMIGDMYYEGKEFETKLREKKPGDLTDDLRVALGMPVGPNAHRYPPPWLIAMQRYGPPPSYPNLKIPGLNAPIPEGCAFGYHAGGWGKPPVDEAGRPLYGDVFGIDLPSHSGLNEDDDVERKHWGEWESDEYSTEEETESEDEEKEEEDADFVPSAEGLITPSGISTGISTTGAETPDAIELRKKKVQDDASKETPSLYTLLPEKKVESIVGQMMASTHVYDLSAAATAKKDQRPDNAVEISLNPEELDLADTSGLQQRYEEGLKKMGKEDDFSDMVAEHAAKQKRKRKTTEDKKSSTKKYKDFNSGVLVVGLII</sequence>
<feature type="compositionally biased region" description="Basic and acidic residues" evidence="1">
    <location>
        <begin position="630"/>
        <end position="639"/>
    </location>
</feature>
<dbReference type="GO" id="GO:0005634">
    <property type="term" value="C:nucleus"/>
    <property type="evidence" value="ECO:0007669"/>
    <property type="project" value="InterPro"/>
</dbReference>
<feature type="region of interest" description="Disordered" evidence="1">
    <location>
        <begin position="59"/>
        <end position="113"/>
    </location>
</feature>
<name>A0A0V1DAX7_TRIBR</name>
<dbReference type="PANTHER" id="PTHR12785:SF6">
    <property type="entry name" value="SPLICING FACTOR 3B SUBUNIT 2"/>
    <property type="match status" value="1"/>
</dbReference>
<organism evidence="4 5">
    <name type="scientific">Trichinella britovi</name>
    <name type="common">Parasitic roundworm</name>
    <dbReference type="NCBI Taxonomy" id="45882"/>
    <lineage>
        <taxon>Eukaryota</taxon>
        <taxon>Metazoa</taxon>
        <taxon>Ecdysozoa</taxon>
        <taxon>Nematoda</taxon>
        <taxon>Enoplea</taxon>
        <taxon>Dorylaimia</taxon>
        <taxon>Trichinellida</taxon>
        <taxon>Trichinellidae</taxon>
        <taxon>Trichinella</taxon>
    </lineage>
</organism>